<keyword evidence="3 10" id="KW-0812">Transmembrane</keyword>
<feature type="transmembrane region" description="Helical" evidence="10">
    <location>
        <begin position="63"/>
        <end position="83"/>
    </location>
</feature>
<dbReference type="EC" id="2.3.1.225" evidence="10"/>
<evidence type="ECO:0000256" key="7">
    <source>
        <dbReference type="ARBA" id="ARBA00023288"/>
    </source>
</evidence>
<keyword evidence="4 10" id="KW-1133">Transmembrane helix</keyword>
<sequence>MEEDALLTGDPGERRAPRASPKRVDVTTEEDGDRHRCPRRRGAMLVLWRCCGQELMLGPQWHLLLITYAVVLTVSICVDGWVLSSRHTTERVVGWILTGFVLACLTALGLGDPGVVHTHAAPVGDFSSYCDTCRSFRPIGAIHCNDCQVCVAGYDHHCPWSSKCIGAKNMVFFNLFLGLLFILMVYDGIEIALLLAKG</sequence>
<dbReference type="EMBL" id="HBHJ01014630">
    <property type="protein sequence ID" value="CAD9685237.1"/>
    <property type="molecule type" value="Transcribed_RNA"/>
</dbReference>
<evidence type="ECO:0000256" key="2">
    <source>
        <dbReference type="ARBA" id="ARBA00022679"/>
    </source>
</evidence>
<evidence type="ECO:0000313" key="13">
    <source>
        <dbReference type="EMBL" id="CAD9685237.1"/>
    </source>
</evidence>
<comment type="catalytic activity">
    <reaction evidence="9 10">
        <text>L-cysteinyl-[protein] + hexadecanoyl-CoA = S-hexadecanoyl-L-cysteinyl-[protein] + CoA</text>
        <dbReference type="Rhea" id="RHEA:36683"/>
        <dbReference type="Rhea" id="RHEA-COMP:10131"/>
        <dbReference type="Rhea" id="RHEA-COMP:11032"/>
        <dbReference type="ChEBI" id="CHEBI:29950"/>
        <dbReference type="ChEBI" id="CHEBI:57287"/>
        <dbReference type="ChEBI" id="CHEBI:57379"/>
        <dbReference type="ChEBI" id="CHEBI:74151"/>
        <dbReference type="EC" id="2.3.1.225"/>
    </reaction>
</comment>
<evidence type="ECO:0000256" key="3">
    <source>
        <dbReference type="ARBA" id="ARBA00022692"/>
    </source>
</evidence>
<evidence type="ECO:0000256" key="1">
    <source>
        <dbReference type="ARBA" id="ARBA00004127"/>
    </source>
</evidence>
<dbReference type="InterPro" id="IPR001594">
    <property type="entry name" value="Palmitoyltrfase_DHHC"/>
</dbReference>
<evidence type="ECO:0000259" key="12">
    <source>
        <dbReference type="Pfam" id="PF01529"/>
    </source>
</evidence>
<keyword evidence="2 10" id="KW-0808">Transferase</keyword>
<evidence type="ECO:0000256" key="6">
    <source>
        <dbReference type="ARBA" id="ARBA00023139"/>
    </source>
</evidence>
<comment type="similarity">
    <text evidence="10">Belongs to the DHHC palmitoyltransferase family.</text>
</comment>
<feature type="domain" description="Palmitoyltransferase DHHC" evidence="12">
    <location>
        <begin position="127"/>
        <end position="186"/>
    </location>
</feature>
<keyword evidence="7" id="KW-0449">Lipoprotein</keyword>
<dbReference type="PANTHER" id="PTHR22883:SF43">
    <property type="entry name" value="PALMITOYLTRANSFERASE APP"/>
    <property type="match status" value="1"/>
</dbReference>
<dbReference type="Pfam" id="PF01529">
    <property type="entry name" value="DHHC"/>
    <property type="match status" value="1"/>
</dbReference>
<evidence type="ECO:0000256" key="4">
    <source>
        <dbReference type="ARBA" id="ARBA00022989"/>
    </source>
</evidence>
<evidence type="ECO:0000256" key="11">
    <source>
        <dbReference type="SAM" id="MobiDB-lite"/>
    </source>
</evidence>
<dbReference type="InterPro" id="IPR039859">
    <property type="entry name" value="PFA4/ZDH16/20/ERF2-like"/>
</dbReference>
<dbReference type="PROSITE" id="PS50216">
    <property type="entry name" value="DHHC"/>
    <property type="match status" value="1"/>
</dbReference>
<keyword evidence="5 10" id="KW-0472">Membrane</keyword>
<name>A0A7S2WG88_9STRA</name>
<evidence type="ECO:0000256" key="8">
    <source>
        <dbReference type="ARBA" id="ARBA00023315"/>
    </source>
</evidence>
<gene>
    <name evidence="13" type="ORF">RMAR1173_LOCUS9615</name>
</gene>
<dbReference type="AlphaFoldDB" id="A0A7S2WG88"/>
<feature type="region of interest" description="Disordered" evidence="11">
    <location>
        <begin position="1"/>
        <end position="34"/>
    </location>
</feature>
<dbReference type="GO" id="GO:0019706">
    <property type="term" value="F:protein-cysteine S-palmitoyltransferase activity"/>
    <property type="evidence" value="ECO:0007669"/>
    <property type="project" value="UniProtKB-EC"/>
</dbReference>
<organism evidence="13">
    <name type="scientific">Rhizochromulina marina</name>
    <dbReference type="NCBI Taxonomy" id="1034831"/>
    <lineage>
        <taxon>Eukaryota</taxon>
        <taxon>Sar</taxon>
        <taxon>Stramenopiles</taxon>
        <taxon>Ochrophyta</taxon>
        <taxon>Dictyochophyceae</taxon>
        <taxon>Rhizochromulinales</taxon>
        <taxon>Rhizochromulina</taxon>
    </lineage>
</organism>
<evidence type="ECO:0000256" key="10">
    <source>
        <dbReference type="RuleBase" id="RU079119"/>
    </source>
</evidence>
<evidence type="ECO:0000256" key="5">
    <source>
        <dbReference type="ARBA" id="ARBA00023136"/>
    </source>
</evidence>
<accession>A0A7S2WG88</accession>
<dbReference type="PANTHER" id="PTHR22883">
    <property type="entry name" value="ZINC FINGER DHHC DOMAIN CONTAINING PROTEIN"/>
    <property type="match status" value="1"/>
</dbReference>
<feature type="transmembrane region" description="Helical" evidence="10">
    <location>
        <begin position="92"/>
        <end position="110"/>
    </location>
</feature>
<proteinExistence type="inferred from homology"/>
<reference evidence="13" key="1">
    <citation type="submission" date="2021-01" db="EMBL/GenBank/DDBJ databases">
        <authorList>
            <person name="Corre E."/>
            <person name="Pelletier E."/>
            <person name="Niang G."/>
            <person name="Scheremetjew M."/>
            <person name="Finn R."/>
            <person name="Kale V."/>
            <person name="Holt S."/>
            <person name="Cochrane G."/>
            <person name="Meng A."/>
            <person name="Brown T."/>
            <person name="Cohen L."/>
        </authorList>
    </citation>
    <scope>NUCLEOTIDE SEQUENCE</scope>
    <source>
        <strain evidence="13">CCMP1243</strain>
    </source>
</reference>
<feature type="transmembrane region" description="Helical" evidence="10">
    <location>
        <begin position="171"/>
        <end position="196"/>
    </location>
</feature>
<feature type="compositionally biased region" description="Basic and acidic residues" evidence="11">
    <location>
        <begin position="11"/>
        <end position="26"/>
    </location>
</feature>
<dbReference type="GO" id="GO:0005783">
    <property type="term" value="C:endoplasmic reticulum"/>
    <property type="evidence" value="ECO:0007669"/>
    <property type="project" value="TreeGrafter"/>
</dbReference>
<dbReference type="GO" id="GO:0006612">
    <property type="term" value="P:protein targeting to membrane"/>
    <property type="evidence" value="ECO:0007669"/>
    <property type="project" value="TreeGrafter"/>
</dbReference>
<comment type="subcellular location">
    <subcellularLocation>
        <location evidence="1">Endomembrane system</location>
        <topology evidence="1">Multi-pass membrane protein</topology>
    </subcellularLocation>
</comment>
<keyword evidence="8 10" id="KW-0012">Acyltransferase</keyword>
<keyword evidence="6" id="KW-0564">Palmitate</keyword>
<comment type="domain">
    <text evidence="10">The DHHC domain is required for palmitoyltransferase activity.</text>
</comment>
<dbReference type="GO" id="GO:0005794">
    <property type="term" value="C:Golgi apparatus"/>
    <property type="evidence" value="ECO:0007669"/>
    <property type="project" value="TreeGrafter"/>
</dbReference>
<evidence type="ECO:0000256" key="9">
    <source>
        <dbReference type="ARBA" id="ARBA00048048"/>
    </source>
</evidence>
<protein>
    <recommendedName>
        <fullName evidence="10">Palmitoyltransferase</fullName>
        <ecNumber evidence="10">2.3.1.225</ecNumber>
    </recommendedName>
</protein>